<feature type="domain" description="DUF3991" evidence="1">
    <location>
        <begin position="125"/>
        <end position="197"/>
    </location>
</feature>
<sequence>MRRQRFSREQIAEADQRDILGVARELNLKLEKRKNTYKVPGYGGLYITPMKNAFHCFSADMSRENNCGGGPIQLVMFIHQCTFIESVSYLLGIKGLDTYKREPVEEKEIEFSLPERSDSFRNIYAYLIKTRKIDRWVVDQFIKEKMLYENKYHSCVFVGYDYDGNPRHAAIRGTMTSKAFKGETRGSDKRFAFHRSGENKMLHVYESPIDMMSYLTLYPDAIKDHHVALCCLADTSLQEYVKHYDIQRIFLHLDNDEWGRNQTEKLKDFYGKTYDIWDESPFDGYKDFNEQLAGRKG</sequence>
<proteinExistence type="predicted"/>
<evidence type="ECO:0000313" key="3">
    <source>
        <dbReference type="Proteomes" id="UP000095553"/>
    </source>
</evidence>
<dbReference type="Proteomes" id="UP000095553">
    <property type="component" value="Unassembled WGS sequence"/>
</dbReference>
<gene>
    <name evidence="2" type="ORF">ERS852571_02705</name>
</gene>
<dbReference type="InterPro" id="IPR025054">
    <property type="entry name" value="DUF3991"/>
</dbReference>
<reference evidence="2 3" key="1">
    <citation type="submission" date="2015-09" db="EMBL/GenBank/DDBJ databases">
        <authorList>
            <consortium name="Pathogen Informatics"/>
        </authorList>
    </citation>
    <scope>NUCLEOTIDE SEQUENCE [LARGE SCALE GENOMIC DNA]</scope>
    <source>
        <strain evidence="2 3">2789STDY5834959</strain>
    </source>
</reference>
<accession>A0A173UFG8</accession>
<dbReference type="GO" id="GO:0006260">
    <property type="term" value="P:DNA replication"/>
    <property type="evidence" value="ECO:0007669"/>
    <property type="project" value="InterPro"/>
</dbReference>
<dbReference type="Pfam" id="PF13155">
    <property type="entry name" value="Toprim_2"/>
    <property type="match status" value="1"/>
</dbReference>
<dbReference type="Pfam" id="PF13154">
    <property type="entry name" value="DUF3991"/>
    <property type="match status" value="1"/>
</dbReference>
<organism evidence="2 3">
    <name type="scientific">Anaerostipes hadrus</name>
    <dbReference type="NCBI Taxonomy" id="649756"/>
    <lineage>
        <taxon>Bacteria</taxon>
        <taxon>Bacillati</taxon>
        <taxon>Bacillota</taxon>
        <taxon>Clostridia</taxon>
        <taxon>Lachnospirales</taxon>
        <taxon>Lachnospiraceae</taxon>
        <taxon>Anaerostipes</taxon>
    </lineage>
</organism>
<dbReference type="SUPFAM" id="SSF57783">
    <property type="entry name" value="Zinc beta-ribbon"/>
    <property type="match status" value="1"/>
</dbReference>
<evidence type="ECO:0000259" key="1">
    <source>
        <dbReference type="Pfam" id="PF13154"/>
    </source>
</evidence>
<dbReference type="AlphaFoldDB" id="A0A173UFG8"/>
<dbReference type="GO" id="GO:0008270">
    <property type="term" value="F:zinc ion binding"/>
    <property type="evidence" value="ECO:0007669"/>
    <property type="project" value="InterPro"/>
</dbReference>
<dbReference type="RefSeq" id="WP_055073346.1">
    <property type="nucleotide sequence ID" value="NZ_CYXY01000020.1"/>
</dbReference>
<name>A0A173UFG8_ANAHA</name>
<dbReference type="Gene3D" id="3.90.580.10">
    <property type="entry name" value="Zinc finger, CHC2-type domain"/>
    <property type="match status" value="1"/>
</dbReference>
<dbReference type="InterPro" id="IPR036977">
    <property type="entry name" value="DNA_primase_Znf_CHC2"/>
</dbReference>
<protein>
    <recommendedName>
        <fullName evidence="1">DUF3991 domain-containing protein</fullName>
    </recommendedName>
</protein>
<dbReference type="GO" id="GO:0003677">
    <property type="term" value="F:DNA binding"/>
    <property type="evidence" value="ECO:0007669"/>
    <property type="project" value="InterPro"/>
</dbReference>
<evidence type="ECO:0000313" key="2">
    <source>
        <dbReference type="EMBL" id="CUN12967.1"/>
    </source>
</evidence>
<dbReference type="EMBL" id="CYXY01000020">
    <property type="protein sequence ID" value="CUN12967.1"/>
    <property type="molecule type" value="Genomic_DNA"/>
</dbReference>
<dbReference type="Gene3D" id="3.40.1360.10">
    <property type="match status" value="1"/>
</dbReference>